<organism evidence="1">
    <name type="scientific">Polysiphonia infestans</name>
    <dbReference type="NCBI Taxonomy" id="2006978"/>
    <lineage>
        <taxon>Eukaryota</taxon>
        <taxon>Rhodophyta</taxon>
        <taxon>Florideophyceae</taxon>
        <taxon>Rhodymeniophycidae</taxon>
        <taxon>Ceramiales</taxon>
        <taxon>Rhodomelaceae</taxon>
        <taxon>Polysiphonioideae</taxon>
        <taxon>Polysiphonia</taxon>
    </lineage>
</organism>
<accession>A0A1Z1MER5</accession>
<keyword evidence="1" id="KW-0934">Plastid</keyword>
<sequence>MLINQIFIETKKHNLNLVYRLQNYILNSDELKLFVLNKIMPKLYILFYINKKKNFNLDILENEKINNKDYITLIELVRQNLIYICTKPVFKARSIQSLRNYNNLFIPIRKLTESKYYYYLSNKYITKKIMLPAYIKNTIIHLLDSISYLDLSKLYKSKHNTNSDRYNSLSYLKNFDNINFSIQIIDQIYLTDSSWYKFNSMKNRNRKEDFRKHLKSEKSEISYLIEYFKHYFKRKFLISKSRISYYLSTNIKKNSLIKKINYLYQSWYLLIDEFISEFMVNKFNLLINKILNLLIKKNKLYPANYINNIYKINTQLNKLNYLFNLNKSYIDKR</sequence>
<geneLocation type="chloroplast" evidence="1"/>
<name>A0A1Z1MER5_9FLOR</name>
<keyword evidence="1" id="KW-0150">Chloroplast</keyword>
<proteinExistence type="predicted"/>
<dbReference type="RefSeq" id="YP_009395362.1">
    <property type="nucleotide sequence ID" value="NC_035277.1"/>
</dbReference>
<dbReference type="GeneID" id="33357380"/>
<evidence type="ECO:0008006" key="2">
    <source>
        <dbReference type="Google" id="ProtNLM"/>
    </source>
</evidence>
<dbReference type="AlphaFoldDB" id="A0A1Z1MER5"/>
<reference evidence="1" key="1">
    <citation type="journal article" date="2017" name="J. Phycol.">
        <title>Analysis of chloroplast genomes and a supermatrix inform reclassification of the Rhodomelaceae (Rhodophyta).</title>
        <authorList>
            <person name="Diaz-Tapia P."/>
            <person name="Maggs C.A."/>
            <person name="West J.A."/>
            <person name="Verbruggen H."/>
        </authorList>
    </citation>
    <scope>NUCLEOTIDE SEQUENCE</scope>
    <source>
        <strain evidence="1">PD763</strain>
    </source>
</reference>
<gene>
    <name evidence="1" type="primary">ConsOrf5</name>
</gene>
<protein>
    <recommendedName>
        <fullName evidence="2">Reverse transcriptase N-terminal domain-containing protein</fullName>
    </recommendedName>
</protein>
<evidence type="ECO:0000313" key="1">
    <source>
        <dbReference type="EMBL" id="ARW64342.1"/>
    </source>
</evidence>
<dbReference type="EMBL" id="MF101432">
    <property type="protein sequence ID" value="ARW64342.1"/>
    <property type="molecule type" value="Genomic_DNA"/>
</dbReference>